<dbReference type="InterPro" id="IPR002575">
    <property type="entry name" value="Aminoglycoside_PTrfase"/>
</dbReference>
<keyword evidence="3" id="KW-1185">Reference proteome</keyword>
<comment type="caution">
    <text evidence="2">The sequence shown here is derived from an EMBL/GenBank/DDBJ whole genome shotgun (WGS) entry which is preliminary data.</text>
</comment>
<feature type="domain" description="Aminoglycoside phosphotransferase" evidence="1">
    <location>
        <begin position="3"/>
        <end position="160"/>
    </location>
</feature>
<evidence type="ECO:0000313" key="3">
    <source>
        <dbReference type="Proteomes" id="UP000641386"/>
    </source>
</evidence>
<accession>A0A919E2M0</accession>
<dbReference type="SUPFAM" id="SSF56112">
    <property type="entry name" value="Protein kinase-like (PK-like)"/>
    <property type="match status" value="1"/>
</dbReference>
<reference evidence="2" key="2">
    <citation type="submission" date="2020-09" db="EMBL/GenBank/DDBJ databases">
        <authorList>
            <person name="Sun Q."/>
            <person name="Ohkuma M."/>
        </authorList>
    </citation>
    <scope>NUCLEOTIDE SEQUENCE</scope>
    <source>
        <strain evidence="2">JCM 3302</strain>
    </source>
</reference>
<evidence type="ECO:0000313" key="2">
    <source>
        <dbReference type="EMBL" id="GHF05636.1"/>
    </source>
</evidence>
<reference evidence="2" key="1">
    <citation type="journal article" date="2014" name="Int. J. Syst. Evol. Microbiol.">
        <title>Complete genome sequence of Corynebacterium casei LMG S-19264T (=DSM 44701T), isolated from a smear-ripened cheese.</title>
        <authorList>
            <consortium name="US DOE Joint Genome Institute (JGI-PGF)"/>
            <person name="Walter F."/>
            <person name="Albersmeier A."/>
            <person name="Kalinowski J."/>
            <person name="Ruckert C."/>
        </authorList>
    </citation>
    <scope>NUCLEOTIDE SEQUENCE</scope>
    <source>
        <strain evidence="2">JCM 3302</strain>
    </source>
</reference>
<sequence>MPVEVLANGWDNLVCRLGEEFLLRLPRRAMAASLVAHEQRWLPELADRLPLPVPPPARVGTPTAHYPWPWSVVPLFQGRIAARSEPDDPWSAAATLGGFLDALHAPAPSAAPVNPARGIPLAERAKGVLTGLAHVDPADRAIAVQVWETAAAAPVWDGPPV</sequence>
<dbReference type="Proteomes" id="UP000641386">
    <property type="component" value="Unassembled WGS sequence"/>
</dbReference>
<dbReference type="Pfam" id="PF01636">
    <property type="entry name" value="APH"/>
    <property type="match status" value="1"/>
</dbReference>
<dbReference type="EMBL" id="BNBC01000049">
    <property type="protein sequence ID" value="GHF05636.1"/>
    <property type="molecule type" value="Genomic_DNA"/>
</dbReference>
<dbReference type="Gene3D" id="3.30.200.20">
    <property type="entry name" value="Phosphorylase Kinase, domain 1"/>
    <property type="match status" value="1"/>
</dbReference>
<evidence type="ECO:0000259" key="1">
    <source>
        <dbReference type="Pfam" id="PF01636"/>
    </source>
</evidence>
<protein>
    <recommendedName>
        <fullName evidence="1">Aminoglycoside phosphotransferase domain-containing protein</fullName>
    </recommendedName>
</protein>
<organism evidence="2 3">
    <name type="scientific">Streptomyces spiralis</name>
    <dbReference type="NCBI Taxonomy" id="66376"/>
    <lineage>
        <taxon>Bacteria</taxon>
        <taxon>Bacillati</taxon>
        <taxon>Actinomycetota</taxon>
        <taxon>Actinomycetes</taxon>
        <taxon>Kitasatosporales</taxon>
        <taxon>Streptomycetaceae</taxon>
        <taxon>Streptomyces</taxon>
    </lineage>
</organism>
<name>A0A919E2M0_9ACTN</name>
<gene>
    <name evidence="2" type="ORF">GCM10014715_72130</name>
</gene>
<proteinExistence type="predicted"/>
<dbReference type="InterPro" id="IPR011009">
    <property type="entry name" value="Kinase-like_dom_sf"/>
</dbReference>
<dbReference type="AlphaFoldDB" id="A0A919E2M0"/>